<dbReference type="AlphaFoldDB" id="A0A4W3J2F9"/>
<protein>
    <submittedName>
        <fullName evidence="1">Uncharacterized protein</fullName>
    </submittedName>
</protein>
<reference evidence="2" key="3">
    <citation type="journal article" date="2014" name="Nature">
        <title>Elephant shark genome provides unique insights into gnathostome evolution.</title>
        <authorList>
            <consortium name="International Elephant Shark Genome Sequencing Consortium"/>
            <person name="Venkatesh B."/>
            <person name="Lee A.P."/>
            <person name="Ravi V."/>
            <person name="Maurya A.K."/>
            <person name="Lian M.M."/>
            <person name="Swann J.B."/>
            <person name="Ohta Y."/>
            <person name="Flajnik M.F."/>
            <person name="Sutoh Y."/>
            <person name="Kasahara M."/>
            <person name="Hoon S."/>
            <person name="Gangu V."/>
            <person name="Roy S.W."/>
            <person name="Irimia M."/>
            <person name="Korzh V."/>
            <person name="Kondrychyn I."/>
            <person name="Lim Z.W."/>
            <person name="Tay B.H."/>
            <person name="Tohari S."/>
            <person name="Kong K.W."/>
            <person name="Ho S."/>
            <person name="Lorente-Galdos B."/>
            <person name="Quilez J."/>
            <person name="Marques-Bonet T."/>
            <person name="Raney B.J."/>
            <person name="Ingham P.W."/>
            <person name="Tay A."/>
            <person name="Hillier L.W."/>
            <person name="Minx P."/>
            <person name="Boehm T."/>
            <person name="Wilson R.K."/>
            <person name="Brenner S."/>
            <person name="Warren W.C."/>
        </authorList>
    </citation>
    <scope>NUCLEOTIDE SEQUENCE [LARGE SCALE GENOMIC DNA]</scope>
</reference>
<dbReference type="InParanoid" id="A0A4W3J2F9"/>
<sequence length="50" mass="5987">VEKFLLLDLDFQSHFGMGNKRPYVHFLMTFCRQNCDHMCIINSPLYPLPR</sequence>
<evidence type="ECO:0000313" key="2">
    <source>
        <dbReference type="Proteomes" id="UP000314986"/>
    </source>
</evidence>
<reference evidence="1" key="5">
    <citation type="submission" date="2025-09" db="UniProtKB">
        <authorList>
            <consortium name="Ensembl"/>
        </authorList>
    </citation>
    <scope>IDENTIFICATION</scope>
</reference>
<evidence type="ECO:0000313" key="1">
    <source>
        <dbReference type="Ensembl" id="ENSCMIP00000037209.1"/>
    </source>
</evidence>
<proteinExistence type="predicted"/>
<reference evidence="2" key="2">
    <citation type="journal article" date="2007" name="PLoS Biol.">
        <title>Survey sequencing and comparative analysis of the elephant shark (Callorhinchus milii) genome.</title>
        <authorList>
            <person name="Venkatesh B."/>
            <person name="Kirkness E.F."/>
            <person name="Loh Y.H."/>
            <person name="Halpern A.L."/>
            <person name="Lee A.P."/>
            <person name="Johnson J."/>
            <person name="Dandona N."/>
            <person name="Viswanathan L.D."/>
            <person name="Tay A."/>
            <person name="Venter J.C."/>
            <person name="Strausberg R.L."/>
            <person name="Brenner S."/>
        </authorList>
    </citation>
    <scope>NUCLEOTIDE SEQUENCE [LARGE SCALE GENOMIC DNA]</scope>
</reference>
<reference evidence="2" key="1">
    <citation type="journal article" date="2006" name="Science">
        <title>Ancient noncoding elements conserved in the human genome.</title>
        <authorList>
            <person name="Venkatesh B."/>
            <person name="Kirkness E.F."/>
            <person name="Loh Y.H."/>
            <person name="Halpern A.L."/>
            <person name="Lee A.P."/>
            <person name="Johnson J."/>
            <person name="Dandona N."/>
            <person name="Viswanathan L.D."/>
            <person name="Tay A."/>
            <person name="Venter J.C."/>
            <person name="Strausberg R.L."/>
            <person name="Brenner S."/>
        </authorList>
    </citation>
    <scope>NUCLEOTIDE SEQUENCE [LARGE SCALE GENOMIC DNA]</scope>
</reference>
<name>A0A4W3J2F9_CALMI</name>
<dbReference type="Proteomes" id="UP000314986">
    <property type="component" value="Unassembled WGS sequence"/>
</dbReference>
<accession>A0A4W3J2F9</accession>
<keyword evidence="2" id="KW-1185">Reference proteome</keyword>
<organism evidence="1 2">
    <name type="scientific">Callorhinchus milii</name>
    <name type="common">Ghost shark</name>
    <dbReference type="NCBI Taxonomy" id="7868"/>
    <lineage>
        <taxon>Eukaryota</taxon>
        <taxon>Metazoa</taxon>
        <taxon>Chordata</taxon>
        <taxon>Craniata</taxon>
        <taxon>Vertebrata</taxon>
        <taxon>Chondrichthyes</taxon>
        <taxon>Holocephali</taxon>
        <taxon>Chimaeriformes</taxon>
        <taxon>Callorhinchidae</taxon>
        <taxon>Callorhinchus</taxon>
    </lineage>
</organism>
<reference evidence="1" key="4">
    <citation type="submission" date="2025-08" db="UniProtKB">
        <authorList>
            <consortium name="Ensembl"/>
        </authorList>
    </citation>
    <scope>IDENTIFICATION</scope>
</reference>
<dbReference type="Ensembl" id="ENSCMIT00000037750.1">
    <property type="protein sequence ID" value="ENSCMIP00000037209.1"/>
    <property type="gene ID" value="ENSCMIG00000015678.1"/>
</dbReference>